<proteinExistence type="predicted"/>
<dbReference type="Proteomes" id="UP000622797">
    <property type="component" value="Unassembled WGS sequence"/>
</dbReference>
<dbReference type="EMBL" id="JABEXW010001094">
    <property type="protein sequence ID" value="KAF4947655.1"/>
    <property type="molecule type" value="Genomic_DNA"/>
</dbReference>
<evidence type="ECO:0000313" key="3">
    <source>
        <dbReference type="Proteomes" id="UP000622797"/>
    </source>
</evidence>
<dbReference type="Gene3D" id="3.30.430.10">
    <property type="entry name" value="Killer Toxin P4, subunit A"/>
    <property type="match status" value="1"/>
</dbReference>
<dbReference type="InterPro" id="IPR015131">
    <property type="entry name" value="Killer_tox_Kp4"/>
</dbReference>
<dbReference type="OrthoDB" id="4177994at2759"/>
<protein>
    <recommendedName>
        <fullName evidence="1">Killer toxin Kp4 domain-containing protein</fullName>
    </recommendedName>
</protein>
<gene>
    <name evidence="2" type="ORF">FSARC_13916</name>
</gene>
<dbReference type="SUPFAM" id="SSF55221">
    <property type="entry name" value="Yeast killer toxins"/>
    <property type="match status" value="1"/>
</dbReference>
<evidence type="ECO:0000313" key="2">
    <source>
        <dbReference type="EMBL" id="KAF4947655.1"/>
    </source>
</evidence>
<dbReference type="GO" id="GO:0005576">
    <property type="term" value="C:extracellular region"/>
    <property type="evidence" value="ECO:0007669"/>
    <property type="project" value="InterPro"/>
</dbReference>
<accession>A0A8H4SXW8</accession>
<organism evidence="2 3">
    <name type="scientific">Fusarium sarcochroum</name>
    <dbReference type="NCBI Taxonomy" id="1208366"/>
    <lineage>
        <taxon>Eukaryota</taxon>
        <taxon>Fungi</taxon>
        <taxon>Dikarya</taxon>
        <taxon>Ascomycota</taxon>
        <taxon>Pezizomycotina</taxon>
        <taxon>Sordariomycetes</taxon>
        <taxon>Hypocreomycetidae</taxon>
        <taxon>Hypocreales</taxon>
        <taxon>Nectriaceae</taxon>
        <taxon>Fusarium</taxon>
        <taxon>Fusarium lateritium species complex</taxon>
    </lineage>
</organism>
<feature type="domain" description="Killer toxin Kp4" evidence="1">
    <location>
        <begin position="8"/>
        <end position="120"/>
    </location>
</feature>
<dbReference type="InterPro" id="IPR011329">
    <property type="entry name" value="Killer_tox_Kp4/SMK"/>
</dbReference>
<comment type="caution">
    <text evidence="2">The sequence shown here is derived from an EMBL/GenBank/DDBJ whole genome shotgun (WGS) entry which is preliminary data.</text>
</comment>
<dbReference type="AlphaFoldDB" id="A0A8H4SXW8"/>
<evidence type="ECO:0000259" key="1">
    <source>
        <dbReference type="Pfam" id="PF09044"/>
    </source>
</evidence>
<reference evidence="2" key="2">
    <citation type="submission" date="2020-05" db="EMBL/GenBank/DDBJ databases">
        <authorList>
            <person name="Kim H.-S."/>
            <person name="Proctor R.H."/>
            <person name="Brown D.W."/>
        </authorList>
    </citation>
    <scope>NUCLEOTIDE SEQUENCE</scope>
    <source>
        <strain evidence="2">NRRL 20472</strain>
    </source>
</reference>
<reference evidence="2" key="1">
    <citation type="journal article" date="2020" name="BMC Genomics">
        <title>Correction to: Identification and distribution of gene clusters required for synthesis of sphingolipid metabolism inhibitors in diverse species of the filamentous fungus Fusarium.</title>
        <authorList>
            <person name="Kim H.S."/>
            <person name="Lohmar J.M."/>
            <person name="Busman M."/>
            <person name="Brown D.W."/>
            <person name="Naumann T.A."/>
            <person name="Divon H.H."/>
            <person name="Lysoe E."/>
            <person name="Uhlig S."/>
            <person name="Proctor R.H."/>
        </authorList>
    </citation>
    <scope>NUCLEOTIDE SEQUENCE</scope>
    <source>
        <strain evidence="2">NRRL 20472</strain>
    </source>
</reference>
<name>A0A8H4SXW8_9HYPO</name>
<sequence length="136" mass="14356">MKASVIYAVAGWAASTMAKGINCEGSSSCLDQGGFLNPLADYITDNINGVDPNYWYANGEQIACKAHICAFLQKTEGGAPGSWVRDAVLAIKRHGCSACGSYPFFDNDVDKGELTVNYVKHGCGDGVCIGALNPKK</sequence>
<keyword evidence="3" id="KW-1185">Reference proteome</keyword>
<dbReference type="Pfam" id="PF09044">
    <property type="entry name" value="Kp4"/>
    <property type="match status" value="1"/>
</dbReference>